<dbReference type="Pfam" id="PF05936">
    <property type="entry name" value="T6SS_VasE"/>
    <property type="match status" value="1"/>
</dbReference>
<reference evidence="1 2" key="1">
    <citation type="submission" date="2024-06" db="EMBL/GenBank/DDBJ databases">
        <title>Genomic Encyclopedia of Type Strains, Phase V (KMG-V): Genome sequencing to study the core and pangenomes of soil and plant-associated prokaryotes.</title>
        <authorList>
            <person name="Whitman W."/>
        </authorList>
    </citation>
    <scope>NUCLEOTIDE SEQUENCE [LARGE SCALE GENOMIC DNA]</scope>
    <source>
        <strain evidence="1 2">NE40</strain>
    </source>
</reference>
<organism evidence="1 2">
    <name type="scientific">Endozoicomonas lisbonensis</name>
    <dbReference type="NCBI Taxonomy" id="3120522"/>
    <lineage>
        <taxon>Bacteria</taxon>
        <taxon>Pseudomonadati</taxon>
        <taxon>Pseudomonadota</taxon>
        <taxon>Gammaproteobacteria</taxon>
        <taxon>Oceanospirillales</taxon>
        <taxon>Endozoicomonadaceae</taxon>
        <taxon>Endozoicomonas</taxon>
    </lineage>
</organism>
<protein>
    <submittedName>
        <fullName evidence="1">Type VI secretion system protein ImpJ</fullName>
    </submittedName>
</protein>
<proteinExistence type="predicted"/>
<gene>
    <name evidence="1" type="ORF">V5J35_000032</name>
</gene>
<dbReference type="PANTHER" id="PTHR35566:SF1">
    <property type="entry name" value="TYPE VI SECRETION SYSTEM BASEPLATE COMPONENT TSSK1"/>
    <property type="match status" value="1"/>
</dbReference>
<name>A0ABV2SAQ2_9GAMM</name>
<evidence type="ECO:0000313" key="2">
    <source>
        <dbReference type="Proteomes" id="UP001549366"/>
    </source>
</evidence>
<comment type="caution">
    <text evidence="1">The sequence shown here is derived from an EMBL/GenBank/DDBJ whole genome shotgun (WGS) entry which is preliminary data.</text>
</comment>
<dbReference type="InterPro" id="IPR010263">
    <property type="entry name" value="T6SS_TssK"/>
</dbReference>
<dbReference type="NCBIfam" id="TIGR03353">
    <property type="entry name" value="VI_chp_4"/>
    <property type="match status" value="1"/>
</dbReference>
<dbReference type="RefSeq" id="WP_354011642.1">
    <property type="nucleotide sequence ID" value="NZ_JBEWTA010000003.1"/>
</dbReference>
<accession>A0ABV2SAQ2</accession>
<dbReference type="EMBL" id="JBEWTB010000001">
    <property type="protein sequence ID" value="MET4754840.1"/>
    <property type="molecule type" value="Genomic_DNA"/>
</dbReference>
<dbReference type="Proteomes" id="UP001549366">
    <property type="component" value="Unassembled WGS sequence"/>
</dbReference>
<sequence length="445" mass="49469">MSNNNNRVIWSEGMFLRPQHFQQQDRFVEARIENRVSVLNAYGWGFTGLRIDQELLRQGRLSVVEASGVFPDGTPFSIPDNDPPPAIIEIPVNTRDEAIYLCLPLRRPGIRESARAGEQAPQARYQCQAADVRNNASDAGEVASIETGQMALTLKPASEDRNGYAVLGIARVLERQPEHPVKLDNQFIPPLLDCQLSPVTSGYIEELIGLLRQRANALSYRLCDSGRAGSAEIADYMLLQVLNRYEPLMVELSRQQRLHPFELYKELLQLSGELATFTASKKRPESFPPFGLDNLGEVFASVVSTLRQSLGMVLEQTAIALELTQRKFGIYVSVVNDRSLIDSATFILAVKADMPGEALRNNFPSQAKVAPVEVIRELISASMPGVMIRPLPVAPRQIPYHAGFAYFELEKQGKAWAAMKNSGGFAVHLGAEFPGLEMEFWAIRD</sequence>
<keyword evidence="2" id="KW-1185">Reference proteome</keyword>
<dbReference type="PANTHER" id="PTHR35566">
    <property type="entry name" value="BLR3599 PROTEIN"/>
    <property type="match status" value="1"/>
</dbReference>
<evidence type="ECO:0000313" key="1">
    <source>
        <dbReference type="EMBL" id="MET4754840.1"/>
    </source>
</evidence>